<evidence type="ECO:0000256" key="5">
    <source>
        <dbReference type="HAMAP-Rule" id="MF_00340"/>
    </source>
</evidence>
<dbReference type="HAMAP" id="MF_00340">
    <property type="entry name" value="Ribosomal_bL32"/>
    <property type="match status" value="1"/>
</dbReference>
<feature type="compositionally biased region" description="Basic residues" evidence="6">
    <location>
        <begin position="1"/>
        <end position="15"/>
    </location>
</feature>
<dbReference type="GO" id="GO:0015934">
    <property type="term" value="C:large ribosomal subunit"/>
    <property type="evidence" value="ECO:0007669"/>
    <property type="project" value="InterPro"/>
</dbReference>
<comment type="similarity">
    <text evidence="1 5">Belongs to the bacterial ribosomal protein bL32 family.</text>
</comment>
<organism evidence="7 8">
    <name type="scientific">Termitidicoccus mucosus</name>
    <dbReference type="NCBI Taxonomy" id="1184151"/>
    <lineage>
        <taxon>Bacteria</taxon>
        <taxon>Pseudomonadati</taxon>
        <taxon>Verrucomicrobiota</taxon>
        <taxon>Opitutia</taxon>
        <taxon>Opitutales</taxon>
        <taxon>Opitutaceae</taxon>
        <taxon>Termitidicoccus</taxon>
    </lineage>
</organism>
<reference evidence="7 8" key="1">
    <citation type="submission" date="2016-01" db="EMBL/GenBank/DDBJ databases">
        <title>High potential of lignocellulose degradation of a new Verrucomicrobia species.</title>
        <authorList>
            <person name="Wang Y."/>
            <person name="Shi Y."/>
            <person name="Qiu Z."/>
            <person name="Liu S."/>
            <person name="Yang H."/>
        </authorList>
    </citation>
    <scope>NUCLEOTIDE SEQUENCE [LARGE SCALE GENOMIC DNA]</scope>
    <source>
        <strain evidence="7 8">TSB47</strain>
    </source>
</reference>
<dbReference type="InterPro" id="IPR011332">
    <property type="entry name" value="Ribosomal_zn-bd"/>
</dbReference>
<dbReference type="OrthoDB" id="9812874at2"/>
<dbReference type="InterPro" id="IPR044957">
    <property type="entry name" value="Ribosomal_bL32_bact"/>
</dbReference>
<evidence type="ECO:0000313" key="7">
    <source>
        <dbReference type="EMBL" id="OAM87741.1"/>
    </source>
</evidence>
<dbReference type="AlphaFoldDB" id="A0A178IDN9"/>
<comment type="caution">
    <text evidence="7">The sequence shown here is derived from an EMBL/GenBank/DDBJ whole genome shotgun (WGS) entry which is preliminary data.</text>
</comment>
<evidence type="ECO:0000256" key="2">
    <source>
        <dbReference type="ARBA" id="ARBA00022980"/>
    </source>
</evidence>
<evidence type="ECO:0000256" key="1">
    <source>
        <dbReference type="ARBA" id="ARBA00008560"/>
    </source>
</evidence>
<dbReference type="PANTHER" id="PTHR35534">
    <property type="entry name" value="50S RIBOSOMAL PROTEIN L32"/>
    <property type="match status" value="1"/>
</dbReference>
<dbReference type="SUPFAM" id="SSF57829">
    <property type="entry name" value="Zn-binding ribosomal proteins"/>
    <property type="match status" value="1"/>
</dbReference>
<evidence type="ECO:0000256" key="6">
    <source>
        <dbReference type="SAM" id="MobiDB-lite"/>
    </source>
</evidence>
<dbReference type="GO" id="GO:0003735">
    <property type="term" value="F:structural constituent of ribosome"/>
    <property type="evidence" value="ECO:0007669"/>
    <property type="project" value="InterPro"/>
</dbReference>
<keyword evidence="2 5" id="KW-0689">Ribosomal protein</keyword>
<dbReference type="GO" id="GO:0006412">
    <property type="term" value="P:translation"/>
    <property type="evidence" value="ECO:0007669"/>
    <property type="project" value="UniProtKB-UniRule"/>
</dbReference>
<accession>A0A178IDN9</accession>
<protein>
    <recommendedName>
        <fullName evidence="4 5">Large ribosomal subunit protein bL32</fullName>
    </recommendedName>
</protein>
<keyword evidence="8" id="KW-1185">Reference proteome</keyword>
<proteinExistence type="inferred from homology"/>
<dbReference type="Pfam" id="PF01783">
    <property type="entry name" value="Ribosomal_L32p"/>
    <property type="match status" value="1"/>
</dbReference>
<dbReference type="EMBL" id="LRRQ01000160">
    <property type="protein sequence ID" value="OAM87741.1"/>
    <property type="molecule type" value="Genomic_DNA"/>
</dbReference>
<name>A0A178IDN9_9BACT</name>
<evidence type="ECO:0000256" key="4">
    <source>
        <dbReference type="ARBA" id="ARBA00035178"/>
    </source>
</evidence>
<dbReference type="PANTHER" id="PTHR35534:SF1">
    <property type="entry name" value="LARGE RIBOSOMAL SUBUNIT PROTEIN BL32"/>
    <property type="match status" value="1"/>
</dbReference>
<evidence type="ECO:0000313" key="8">
    <source>
        <dbReference type="Proteomes" id="UP000078486"/>
    </source>
</evidence>
<sequence length="59" mass="6771">MANPKRKQSKRRSANRRAANAFKAPQYSIDPTDGSAFRPHRVNQKNGMYRGRQVLNVEV</sequence>
<dbReference type="RefSeq" id="WP_068772251.1">
    <property type="nucleotide sequence ID" value="NZ_CP109796.1"/>
</dbReference>
<gene>
    <name evidence="5" type="primary">rpmF</name>
    <name evidence="7" type="ORF">AW736_20975</name>
</gene>
<dbReference type="InterPro" id="IPR002677">
    <property type="entry name" value="Ribosomal_bL32"/>
</dbReference>
<evidence type="ECO:0000256" key="3">
    <source>
        <dbReference type="ARBA" id="ARBA00023274"/>
    </source>
</evidence>
<dbReference type="STRING" id="1184151.AW736_20975"/>
<dbReference type="NCBIfam" id="TIGR01031">
    <property type="entry name" value="rpmF_bact"/>
    <property type="match status" value="1"/>
</dbReference>
<feature type="region of interest" description="Disordered" evidence="6">
    <location>
        <begin position="1"/>
        <end position="41"/>
    </location>
</feature>
<dbReference type="Proteomes" id="UP000078486">
    <property type="component" value="Unassembled WGS sequence"/>
</dbReference>
<keyword evidence="3 5" id="KW-0687">Ribonucleoprotein</keyword>